<dbReference type="InterPro" id="IPR021109">
    <property type="entry name" value="Peptidase_aspartic_dom_sf"/>
</dbReference>
<dbReference type="EMBL" id="CAXLJM020000057">
    <property type="protein sequence ID" value="CAL8118979.1"/>
    <property type="molecule type" value="Genomic_DNA"/>
</dbReference>
<keyword evidence="8" id="KW-1185">Reference proteome</keyword>
<dbReference type="Pfam" id="PF09668">
    <property type="entry name" value="Asp_protease"/>
    <property type="match status" value="1"/>
</dbReference>
<protein>
    <recommendedName>
        <fullName evidence="6">Ubiquitin-like domain-containing protein</fullName>
    </recommendedName>
</protein>
<dbReference type="Proteomes" id="UP001642540">
    <property type="component" value="Unassembled WGS sequence"/>
</dbReference>
<dbReference type="InterPro" id="IPR029071">
    <property type="entry name" value="Ubiquitin-like_domsf"/>
</dbReference>
<feature type="domain" description="Ubiquitin-like" evidence="6">
    <location>
        <begin position="1"/>
        <end position="71"/>
    </location>
</feature>
<reference evidence="7 8" key="1">
    <citation type="submission" date="2024-08" db="EMBL/GenBank/DDBJ databases">
        <authorList>
            <person name="Cucini C."/>
            <person name="Frati F."/>
        </authorList>
    </citation>
    <scope>NUCLEOTIDE SEQUENCE [LARGE SCALE GENOMIC DNA]</scope>
</reference>
<dbReference type="PANTHER" id="PTHR15397">
    <property type="entry name" value="SODIUM-GLUCOSE COTRANSPORTER REGULATORY PROTEIN -RELATED"/>
    <property type="match status" value="1"/>
</dbReference>
<feature type="compositionally biased region" description="Polar residues" evidence="5">
    <location>
        <begin position="363"/>
        <end position="379"/>
    </location>
</feature>
<dbReference type="InterPro" id="IPR000626">
    <property type="entry name" value="Ubiquitin-like_dom"/>
</dbReference>
<dbReference type="SUPFAM" id="SSF54236">
    <property type="entry name" value="Ubiquitin-like"/>
    <property type="match status" value="1"/>
</dbReference>
<evidence type="ECO:0000313" key="7">
    <source>
        <dbReference type="EMBL" id="CAL8118979.1"/>
    </source>
</evidence>
<evidence type="ECO:0000313" key="8">
    <source>
        <dbReference type="Proteomes" id="UP001642540"/>
    </source>
</evidence>
<keyword evidence="4" id="KW-0378">Hydrolase</keyword>
<name>A0ABP1R3I9_9HEXA</name>
<keyword evidence="3" id="KW-0064">Aspartyl protease</keyword>
<organism evidence="7 8">
    <name type="scientific">Orchesella dallaii</name>
    <dbReference type="NCBI Taxonomy" id="48710"/>
    <lineage>
        <taxon>Eukaryota</taxon>
        <taxon>Metazoa</taxon>
        <taxon>Ecdysozoa</taxon>
        <taxon>Arthropoda</taxon>
        <taxon>Hexapoda</taxon>
        <taxon>Collembola</taxon>
        <taxon>Entomobryomorpha</taxon>
        <taxon>Entomobryoidea</taxon>
        <taxon>Orchesellidae</taxon>
        <taxon>Orchesellinae</taxon>
        <taxon>Orchesella</taxon>
    </lineage>
</organism>
<dbReference type="CDD" id="cd01796">
    <property type="entry name" value="Ubl_Ddi1_like"/>
    <property type="match status" value="1"/>
</dbReference>
<sequence length="385" mass="42845">MRLSITTATDFGCDLDVREDLPLEDFKAVCELEFGIPASEMLVVLEGQPLTDDNQMSLKEHNIKDGDLVVVQRIRQPNQNSSQEFGFNVPDPFPLSSEDDLNGIQVPNAGSNFSSPSSPGRRDNKELDNKITSLIVWYLLRNFPEKLTFAKEKYPELAEAFLSGDFKKFSEVVAKTEEEIRQKNIDENMEAALEFNPESFGNITMLYIDCKVNGQLVKAFVDSGCQNTVMSEECAKRCNLTYLIDSRFSGVAVGVGTQRIVGRVHLRPIQIGDAFLASSFSILQNQRIDMLLGLDFLLQHNCLIDLERKVLVIGTTKTETRFLSEAELPDYARLTVAGSNENAQDEATQAAENGKVDAESDLDQSNNKRGAPSTDSAINKKQKKN</sequence>
<feature type="compositionally biased region" description="Polar residues" evidence="5">
    <location>
        <begin position="338"/>
        <end position="351"/>
    </location>
</feature>
<evidence type="ECO:0000256" key="1">
    <source>
        <dbReference type="ARBA" id="ARBA00009136"/>
    </source>
</evidence>
<dbReference type="Pfam" id="PF00240">
    <property type="entry name" value="ubiquitin"/>
    <property type="match status" value="1"/>
</dbReference>
<dbReference type="PROSITE" id="PS50053">
    <property type="entry name" value="UBIQUITIN_2"/>
    <property type="match status" value="1"/>
</dbReference>
<dbReference type="SMART" id="SM00213">
    <property type="entry name" value="UBQ"/>
    <property type="match status" value="1"/>
</dbReference>
<evidence type="ECO:0000256" key="5">
    <source>
        <dbReference type="SAM" id="MobiDB-lite"/>
    </source>
</evidence>
<proteinExistence type="inferred from homology"/>
<evidence type="ECO:0000259" key="6">
    <source>
        <dbReference type="PROSITE" id="PS50053"/>
    </source>
</evidence>
<gene>
    <name evidence="7" type="ORF">ODALV1_LOCUS18342</name>
</gene>
<dbReference type="Gene3D" id="3.10.20.90">
    <property type="entry name" value="Phosphatidylinositol 3-kinase Catalytic Subunit, Chain A, domain 1"/>
    <property type="match status" value="1"/>
</dbReference>
<accession>A0ABP1R3I9</accession>
<feature type="compositionally biased region" description="Polar residues" evidence="5">
    <location>
        <begin position="108"/>
        <end position="118"/>
    </location>
</feature>
<comment type="similarity">
    <text evidence="1">Belongs to the DDI1 family.</text>
</comment>
<evidence type="ECO:0000256" key="3">
    <source>
        <dbReference type="ARBA" id="ARBA00022750"/>
    </source>
</evidence>
<keyword evidence="2" id="KW-0645">Protease</keyword>
<dbReference type="SUPFAM" id="SSF50630">
    <property type="entry name" value="Acid proteases"/>
    <property type="match status" value="1"/>
</dbReference>
<comment type="caution">
    <text evidence="7">The sequence shown here is derived from an EMBL/GenBank/DDBJ whole genome shotgun (WGS) entry which is preliminary data.</text>
</comment>
<evidence type="ECO:0000256" key="2">
    <source>
        <dbReference type="ARBA" id="ARBA00022670"/>
    </source>
</evidence>
<evidence type="ECO:0000256" key="4">
    <source>
        <dbReference type="ARBA" id="ARBA00022801"/>
    </source>
</evidence>
<dbReference type="InterPro" id="IPR019103">
    <property type="entry name" value="Peptidase_aspartic_DDI1-type"/>
</dbReference>
<dbReference type="PANTHER" id="PTHR15397:SF3">
    <property type="entry name" value="DNA DAMAGE INDUCIBLE 1 HOMOLOG 2"/>
    <property type="match status" value="1"/>
</dbReference>
<dbReference type="Gene3D" id="2.40.70.10">
    <property type="entry name" value="Acid Proteases"/>
    <property type="match status" value="1"/>
</dbReference>
<dbReference type="CDD" id="cd05479">
    <property type="entry name" value="RP_DDI"/>
    <property type="match status" value="1"/>
</dbReference>
<feature type="region of interest" description="Disordered" evidence="5">
    <location>
        <begin position="338"/>
        <end position="385"/>
    </location>
</feature>
<dbReference type="InterPro" id="IPR033882">
    <property type="entry name" value="DDI1_N"/>
</dbReference>
<feature type="region of interest" description="Disordered" evidence="5">
    <location>
        <begin position="98"/>
        <end position="125"/>
    </location>
</feature>